<dbReference type="GO" id="GO:0017111">
    <property type="term" value="F:ribonucleoside triphosphate phosphatase activity"/>
    <property type="evidence" value="ECO:0007669"/>
    <property type="project" value="InterPro"/>
</dbReference>
<evidence type="ECO:0000256" key="5">
    <source>
        <dbReference type="ARBA" id="ARBA00022801"/>
    </source>
</evidence>
<dbReference type="GO" id="GO:0000166">
    <property type="term" value="F:nucleotide binding"/>
    <property type="evidence" value="ECO:0007669"/>
    <property type="project" value="UniProtKB-KW"/>
</dbReference>
<keyword evidence="3 10" id="KW-0479">Metal-binding</keyword>
<keyword evidence="6 10" id="KW-0460">Magnesium</keyword>
<keyword evidence="12" id="KW-1185">Reference proteome</keyword>
<dbReference type="Pfam" id="PF01725">
    <property type="entry name" value="Ham1p_like"/>
    <property type="match status" value="1"/>
</dbReference>
<feature type="binding site" evidence="10">
    <location>
        <position position="40"/>
    </location>
    <ligand>
        <name>Mg(2+)</name>
        <dbReference type="ChEBI" id="CHEBI:18420"/>
    </ligand>
</feature>
<feature type="binding site" evidence="10">
    <location>
        <begin position="156"/>
        <end position="159"/>
    </location>
    <ligand>
        <name>substrate</name>
    </ligand>
</feature>
<dbReference type="PANTHER" id="PTHR11067">
    <property type="entry name" value="INOSINE TRIPHOSPHATE PYROPHOSPHATASE/HAM1 PROTEIN"/>
    <property type="match status" value="1"/>
</dbReference>
<dbReference type="GO" id="GO:0035870">
    <property type="term" value="F:dITP diphosphatase activity"/>
    <property type="evidence" value="ECO:0007669"/>
    <property type="project" value="UniProtKB-UniRule"/>
</dbReference>
<dbReference type="InterPro" id="IPR020922">
    <property type="entry name" value="dITP/XTP_pyrophosphatase"/>
</dbReference>
<dbReference type="InterPro" id="IPR029001">
    <property type="entry name" value="ITPase-like_fam"/>
</dbReference>
<protein>
    <recommendedName>
        <fullName evidence="10">dITP/XTP pyrophosphatase</fullName>
        <ecNumber evidence="10">3.6.1.66</ecNumber>
    </recommendedName>
    <alternativeName>
        <fullName evidence="10">Non-canonical purine NTP pyrophosphatase</fullName>
    </alternativeName>
    <alternativeName>
        <fullName evidence="10">Non-standard purine NTP pyrophosphatase</fullName>
    </alternativeName>
    <alternativeName>
        <fullName evidence="10">Nucleoside-triphosphate diphosphatase</fullName>
    </alternativeName>
    <alternativeName>
        <fullName evidence="10">Nucleoside-triphosphate pyrophosphatase</fullName>
        <shortName evidence="10">NTPase</shortName>
    </alternativeName>
</protein>
<keyword evidence="4 10" id="KW-0547">Nucleotide-binding</keyword>
<proteinExistence type="inferred from homology"/>
<comment type="function">
    <text evidence="10">Pyrophosphatase that catalyzes the hydrolysis of nucleoside triphosphates to their monophosphate derivatives, with a high preference for the non-canonical purine nucleotides XTP (xanthosine triphosphate), dITP (deoxyinosine triphosphate) and ITP. Seems to function as a house-cleaning enzyme that removes non-canonical purine nucleotides from the nucleotide pool, thus preventing their incorporation into DNA/RNA and avoiding chromosomal lesions.</text>
</comment>
<evidence type="ECO:0000256" key="9">
    <source>
        <dbReference type="ARBA" id="ARBA00052017"/>
    </source>
</evidence>
<evidence type="ECO:0000256" key="6">
    <source>
        <dbReference type="ARBA" id="ARBA00022842"/>
    </source>
</evidence>
<dbReference type="GO" id="GO:0036222">
    <property type="term" value="F:XTP diphosphatase activity"/>
    <property type="evidence" value="ECO:0007669"/>
    <property type="project" value="UniProtKB-UniRule"/>
</dbReference>
<accession>A0A4R7RSB6</accession>
<organism evidence="11 12">
    <name type="scientific">Prosthecobacter fusiformis</name>
    <dbReference type="NCBI Taxonomy" id="48464"/>
    <lineage>
        <taxon>Bacteria</taxon>
        <taxon>Pseudomonadati</taxon>
        <taxon>Verrucomicrobiota</taxon>
        <taxon>Verrucomicrobiia</taxon>
        <taxon>Verrucomicrobiales</taxon>
        <taxon>Verrucomicrobiaceae</taxon>
        <taxon>Prosthecobacter</taxon>
    </lineage>
</organism>
<comment type="cofactor">
    <cofactor evidence="10">
        <name>Mg(2+)</name>
        <dbReference type="ChEBI" id="CHEBI:18420"/>
    </cofactor>
    <text evidence="10">Binds 1 Mg(2+) ion per subunit.</text>
</comment>
<dbReference type="RefSeq" id="WP_133796166.1">
    <property type="nucleotide sequence ID" value="NZ_SOCA01000006.1"/>
</dbReference>
<dbReference type="GO" id="GO:0036220">
    <property type="term" value="F:ITP diphosphatase activity"/>
    <property type="evidence" value="ECO:0007669"/>
    <property type="project" value="UniProtKB-UniRule"/>
</dbReference>
<name>A0A4R7RSB6_9BACT</name>
<evidence type="ECO:0000256" key="2">
    <source>
        <dbReference type="ARBA" id="ARBA00011738"/>
    </source>
</evidence>
<gene>
    <name evidence="11" type="ORF">EI77_03136</name>
</gene>
<evidence type="ECO:0000313" key="12">
    <source>
        <dbReference type="Proteomes" id="UP000295662"/>
    </source>
</evidence>
<dbReference type="SUPFAM" id="SSF52972">
    <property type="entry name" value="ITPase-like"/>
    <property type="match status" value="1"/>
</dbReference>
<sequence length="205" mass="22180">MTQILLATSNTHKTQEVAAMLGPDWQVQDLSAHPGLVPPEETGSTFEENAIIKAQGGSSACPGMLVLADDSGLEVDVLDKQPGVRSARYAGESATDADNRRLLKDRLRRVSTNPGQVFPARFRCSLALVRDGEVLHVADGIVEGHVGVIEHGKGGFGYDSMFTPKGHRLTFGELPAEVKNQLSHRARAMESMQNWLQNNPQIVNG</sequence>
<dbReference type="EMBL" id="SOCA01000006">
    <property type="protein sequence ID" value="TDU68019.1"/>
    <property type="molecule type" value="Genomic_DNA"/>
</dbReference>
<reference evidence="11 12" key="1">
    <citation type="submission" date="2019-03" db="EMBL/GenBank/DDBJ databases">
        <title>Genomic Encyclopedia of Archaeal and Bacterial Type Strains, Phase II (KMG-II): from individual species to whole genera.</title>
        <authorList>
            <person name="Goeker M."/>
        </authorList>
    </citation>
    <scope>NUCLEOTIDE SEQUENCE [LARGE SCALE GENOMIC DNA]</scope>
    <source>
        <strain evidence="11 12">ATCC 25309</strain>
    </source>
</reference>
<dbReference type="GO" id="GO:0009117">
    <property type="term" value="P:nucleotide metabolic process"/>
    <property type="evidence" value="ECO:0007669"/>
    <property type="project" value="UniProtKB-KW"/>
</dbReference>
<dbReference type="GO" id="GO:0005829">
    <property type="term" value="C:cytosol"/>
    <property type="evidence" value="ECO:0007669"/>
    <property type="project" value="TreeGrafter"/>
</dbReference>
<dbReference type="CDD" id="cd00515">
    <property type="entry name" value="HAM1"/>
    <property type="match status" value="1"/>
</dbReference>
<feature type="binding site" evidence="10">
    <location>
        <position position="71"/>
    </location>
    <ligand>
        <name>substrate</name>
    </ligand>
</feature>
<feature type="active site" description="Proton acceptor" evidence="10">
    <location>
        <position position="70"/>
    </location>
</feature>
<comment type="subunit">
    <text evidence="2 10">Homodimer.</text>
</comment>
<comment type="catalytic activity">
    <reaction evidence="10">
        <text>ITP + H2O = IMP + diphosphate + H(+)</text>
        <dbReference type="Rhea" id="RHEA:29399"/>
        <dbReference type="ChEBI" id="CHEBI:15377"/>
        <dbReference type="ChEBI" id="CHEBI:15378"/>
        <dbReference type="ChEBI" id="CHEBI:33019"/>
        <dbReference type="ChEBI" id="CHEBI:58053"/>
        <dbReference type="ChEBI" id="CHEBI:61402"/>
        <dbReference type="EC" id="3.6.1.66"/>
    </reaction>
</comment>
<evidence type="ECO:0000256" key="4">
    <source>
        <dbReference type="ARBA" id="ARBA00022741"/>
    </source>
</evidence>
<dbReference type="HAMAP" id="MF_01405">
    <property type="entry name" value="Non_canon_purine_NTPase"/>
    <property type="match status" value="1"/>
</dbReference>
<dbReference type="GO" id="GO:0046872">
    <property type="term" value="F:metal ion binding"/>
    <property type="evidence" value="ECO:0007669"/>
    <property type="project" value="UniProtKB-KW"/>
</dbReference>
<feature type="binding site" evidence="10">
    <location>
        <position position="179"/>
    </location>
    <ligand>
        <name>substrate</name>
    </ligand>
</feature>
<feature type="binding site" evidence="10">
    <location>
        <position position="70"/>
    </location>
    <ligand>
        <name>Mg(2+)</name>
        <dbReference type="ChEBI" id="CHEBI:18420"/>
    </ligand>
</feature>
<dbReference type="FunFam" id="3.90.950.10:FF:000001">
    <property type="entry name" value="dITP/XTP pyrophosphatase"/>
    <property type="match status" value="1"/>
</dbReference>
<evidence type="ECO:0000256" key="10">
    <source>
        <dbReference type="HAMAP-Rule" id="MF_01405"/>
    </source>
</evidence>
<dbReference type="Gene3D" id="3.90.950.10">
    <property type="match status" value="1"/>
</dbReference>
<comment type="catalytic activity">
    <reaction evidence="8 10">
        <text>dITP + H2O = dIMP + diphosphate + H(+)</text>
        <dbReference type="Rhea" id="RHEA:28342"/>
        <dbReference type="ChEBI" id="CHEBI:15377"/>
        <dbReference type="ChEBI" id="CHEBI:15378"/>
        <dbReference type="ChEBI" id="CHEBI:33019"/>
        <dbReference type="ChEBI" id="CHEBI:61194"/>
        <dbReference type="ChEBI" id="CHEBI:61382"/>
        <dbReference type="EC" id="3.6.1.66"/>
    </reaction>
</comment>
<keyword evidence="5 10" id="KW-0378">Hydrolase</keyword>
<feature type="binding site" evidence="10">
    <location>
        <begin position="8"/>
        <end position="13"/>
    </location>
    <ligand>
        <name>substrate</name>
    </ligand>
</feature>
<keyword evidence="7 10" id="KW-0546">Nucleotide metabolism</keyword>
<dbReference type="Proteomes" id="UP000295662">
    <property type="component" value="Unassembled WGS sequence"/>
</dbReference>
<dbReference type="AlphaFoldDB" id="A0A4R7RSB6"/>
<evidence type="ECO:0000256" key="3">
    <source>
        <dbReference type="ARBA" id="ARBA00022723"/>
    </source>
</evidence>
<dbReference type="InterPro" id="IPR002637">
    <property type="entry name" value="RdgB/HAM1"/>
</dbReference>
<dbReference type="GO" id="GO:0009146">
    <property type="term" value="P:purine nucleoside triphosphate catabolic process"/>
    <property type="evidence" value="ECO:0007669"/>
    <property type="project" value="UniProtKB-UniRule"/>
</dbReference>
<comment type="caution">
    <text evidence="11">The sequence shown here is derived from an EMBL/GenBank/DDBJ whole genome shotgun (WGS) entry which is preliminary data.</text>
</comment>
<dbReference type="EC" id="3.6.1.66" evidence="10"/>
<comment type="similarity">
    <text evidence="1 10">Belongs to the HAM1 NTPase family.</text>
</comment>
<evidence type="ECO:0000313" key="11">
    <source>
        <dbReference type="EMBL" id="TDU68019.1"/>
    </source>
</evidence>
<dbReference type="PANTHER" id="PTHR11067:SF9">
    <property type="entry name" value="INOSINE TRIPHOSPHATE PYROPHOSPHATASE"/>
    <property type="match status" value="1"/>
</dbReference>
<comment type="catalytic activity">
    <reaction evidence="9 10">
        <text>XTP + H2O = XMP + diphosphate + H(+)</text>
        <dbReference type="Rhea" id="RHEA:28610"/>
        <dbReference type="ChEBI" id="CHEBI:15377"/>
        <dbReference type="ChEBI" id="CHEBI:15378"/>
        <dbReference type="ChEBI" id="CHEBI:33019"/>
        <dbReference type="ChEBI" id="CHEBI:57464"/>
        <dbReference type="ChEBI" id="CHEBI:61314"/>
        <dbReference type="EC" id="3.6.1.66"/>
    </reaction>
</comment>
<evidence type="ECO:0000256" key="8">
    <source>
        <dbReference type="ARBA" id="ARBA00051875"/>
    </source>
</evidence>
<evidence type="ECO:0000256" key="1">
    <source>
        <dbReference type="ARBA" id="ARBA00008023"/>
    </source>
</evidence>
<evidence type="ECO:0000256" key="7">
    <source>
        <dbReference type="ARBA" id="ARBA00023080"/>
    </source>
</evidence>
<feature type="binding site" evidence="10">
    <location>
        <begin position="184"/>
        <end position="185"/>
    </location>
    <ligand>
        <name>substrate</name>
    </ligand>
</feature>
<dbReference type="OrthoDB" id="9807456at2"/>